<protein>
    <submittedName>
        <fullName evidence="3">Uncharacterized protein</fullName>
    </submittedName>
</protein>
<reference evidence="3 4" key="1">
    <citation type="submission" date="2022-03" db="EMBL/GenBank/DDBJ databases">
        <title>Genome data of Colletotrichum spp.</title>
        <authorList>
            <person name="Utami Y.D."/>
            <person name="Hiruma K."/>
        </authorList>
    </citation>
    <scope>NUCLEOTIDE SEQUENCE [LARGE SCALE GENOMIC DNA]</scope>
    <source>
        <strain evidence="3 4">MAFF 239500</strain>
    </source>
</reference>
<dbReference type="Proteomes" id="UP001055115">
    <property type="component" value="Unassembled WGS sequence"/>
</dbReference>
<accession>A0AA37P0L0</accession>
<evidence type="ECO:0000313" key="3">
    <source>
        <dbReference type="EMBL" id="GKT45755.1"/>
    </source>
</evidence>
<keyword evidence="2" id="KW-0812">Transmembrane</keyword>
<feature type="region of interest" description="Disordered" evidence="1">
    <location>
        <begin position="1"/>
        <end position="23"/>
    </location>
</feature>
<sequence>MEGSNGKVIDGETPGGEGTTERGNLGVVLPEVVAETAEDVLLLTLGLLLDVLGTVVSVLLFVDFLALGLDGLNLLVEVLKFRLLPLLDLLLAELNLAATVVDVEKGRGELAGVLTGSGENALAGSGNGAANLVGGSSGQSQDTVNGHAHVEGKLGSHEQLDTATLGLHEAVTGSGGGTRHLAGGAAVFHLVNSVAGGLHVGELVRALLTEVVETTDKDDTGLAFHDGLVTNVDGLNSGGASTDRGLDGSRRRDQQHVDPGGHSVDERLLENVVLNRLVQVAVSVHATESASTTHTGSDAVTDLGNVDVLVELVGVGDTSRQQSFGDGHEDKQGDGVDLGHNVLGNTVSLSVPASRDLTGNKSVEAESLGDQEGSSLLHADNVLARLGNLEDLDLVAVLTLELFGSFLGRLERLEILLNDNLVKKLLLLGVVATEELRLNQADTRVLQNELLVLLLDVLVVDGLTSLGVDPAGVRSGLALDRTVVVLDQTHDPSHLNATLQGELAVGLHLPAGAGVTPGTNLSKTSNDDDLLQVDHALEAVVEGSNLLLPVGEVGEVELDVGAGLNNILLVEGLRVGAVNNLVLDGVLLADSAADLASLHDILAELGHGLVEVRDELQTTVQVGENRLALAEVDNGRGHETQEVESHLLLREGADAKSFDSLGNDIVAAHETGATSPANDGTADGEVVTPVLGVPSVEQSLQGKLGLRVESIVTKGTVVGRQGQDDLGRTSLEATLGLLSLDAAKNAEQVGQHDAVSQLRSGVDLIDLATVLGDGGKRHNEVQIPAKAVLGVVNVVNQSLAVLLATLVEGHNNKLRATGTETGVHGLVVLGNLTRESTGSDNNLSTTTDETLEDLSSDGAGTSTGHESVLASKADTVLGSLLKGLQVVASELLAIVPAVKALALKVQERDGLDLALGPGGRLRLLGRAIVVGNDLVFVHRQRAKDVTVKVLDLKLGDAAKVVLDLGAVTVLGDLATLSHLLDVVLQLAAAGARDFLVVQVATSIDSGLRASGNGDVLVDGDLLAVLDELLSELLGELVSLATLRGAVVNVVLHELDQGGVGAVHDANALAHDLTVDSLETAEDDVVVHVEGILARPVPGRVVGTGLEGAEDRLDARGVEVAVLGSPEVKLGLEHLLGLLRVDVRLVTSAEVELEVSRKELELLLEQSTLILGQGIDGSGVHHHTAARATGGSASLGSGQADTSGSSVLLGDIIEKRLGVSLRSKTSSRLHGESKQQSTVLSSRAQAPSCLEVFSRGRNVEATGHLGGDQACNKGLRLLSELSVEGGLHGGTELVERNIFRLLWC</sequence>
<name>A0AA37P0L0_9PEZI</name>
<feature type="region of interest" description="Disordered" evidence="1">
    <location>
        <begin position="836"/>
        <end position="865"/>
    </location>
</feature>
<dbReference type="RefSeq" id="XP_049128105.1">
    <property type="nucleotide sequence ID" value="XM_049272148.1"/>
</dbReference>
<comment type="caution">
    <text evidence="3">The sequence shown here is derived from an EMBL/GenBank/DDBJ whole genome shotgun (WGS) entry which is preliminary data.</text>
</comment>
<evidence type="ECO:0000256" key="2">
    <source>
        <dbReference type="SAM" id="Phobius"/>
    </source>
</evidence>
<feature type="region of interest" description="Disordered" evidence="1">
    <location>
        <begin position="234"/>
        <end position="264"/>
    </location>
</feature>
<evidence type="ECO:0000256" key="1">
    <source>
        <dbReference type="SAM" id="MobiDB-lite"/>
    </source>
</evidence>
<evidence type="ECO:0000313" key="4">
    <source>
        <dbReference type="Proteomes" id="UP001055115"/>
    </source>
</evidence>
<dbReference type="GeneID" id="73326738"/>
<organism evidence="3 4">
    <name type="scientific">Colletotrichum spaethianum</name>
    <dbReference type="NCBI Taxonomy" id="700344"/>
    <lineage>
        <taxon>Eukaryota</taxon>
        <taxon>Fungi</taxon>
        <taxon>Dikarya</taxon>
        <taxon>Ascomycota</taxon>
        <taxon>Pezizomycotina</taxon>
        <taxon>Sordariomycetes</taxon>
        <taxon>Hypocreomycetidae</taxon>
        <taxon>Glomerellales</taxon>
        <taxon>Glomerellaceae</taxon>
        <taxon>Colletotrichum</taxon>
        <taxon>Colletotrichum spaethianum species complex</taxon>
    </lineage>
</organism>
<dbReference type="EMBL" id="BQXU01000013">
    <property type="protein sequence ID" value="GKT45755.1"/>
    <property type="molecule type" value="Genomic_DNA"/>
</dbReference>
<proteinExistence type="predicted"/>
<feature type="transmembrane region" description="Helical" evidence="2">
    <location>
        <begin position="40"/>
        <end position="69"/>
    </location>
</feature>
<gene>
    <name evidence="3" type="ORF">ColSpa_05936</name>
</gene>
<feature type="compositionally biased region" description="Low complexity" evidence="1">
    <location>
        <begin position="839"/>
        <end position="848"/>
    </location>
</feature>
<feature type="compositionally biased region" description="Basic and acidic residues" evidence="1">
    <location>
        <begin position="244"/>
        <end position="256"/>
    </location>
</feature>
<keyword evidence="2" id="KW-0472">Membrane</keyword>
<keyword evidence="2" id="KW-1133">Transmembrane helix</keyword>
<keyword evidence="4" id="KW-1185">Reference proteome</keyword>